<dbReference type="InterPro" id="IPR052701">
    <property type="entry name" value="GAG_Ulvan_Degrading_Sulfatases"/>
</dbReference>
<dbReference type="CDD" id="cd16148">
    <property type="entry name" value="sulfatase_like"/>
    <property type="match status" value="1"/>
</dbReference>
<proteinExistence type="predicted"/>
<dbReference type="PANTHER" id="PTHR43751:SF3">
    <property type="entry name" value="SULFATASE N-TERMINAL DOMAIN-CONTAINING PROTEIN"/>
    <property type="match status" value="1"/>
</dbReference>
<reference evidence="2" key="1">
    <citation type="journal article" date="2020" name="mSystems">
        <title>Genome- and Community-Level Interaction Insights into Carbon Utilization and Element Cycling Functions of Hydrothermarchaeota in Hydrothermal Sediment.</title>
        <authorList>
            <person name="Zhou Z."/>
            <person name="Liu Y."/>
            <person name="Xu W."/>
            <person name="Pan J."/>
            <person name="Luo Z.H."/>
            <person name="Li M."/>
        </authorList>
    </citation>
    <scope>NUCLEOTIDE SEQUENCE [LARGE SCALE GENOMIC DNA]</scope>
    <source>
        <strain evidence="2">SpSt-767</strain>
    </source>
</reference>
<dbReference type="PANTHER" id="PTHR43751">
    <property type="entry name" value="SULFATASE"/>
    <property type="match status" value="1"/>
</dbReference>
<dbReference type="InterPro" id="IPR000917">
    <property type="entry name" value="Sulfatase_N"/>
</dbReference>
<evidence type="ECO:0000259" key="1">
    <source>
        <dbReference type="Pfam" id="PF00884"/>
    </source>
</evidence>
<dbReference type="EMBL" id="DTGR01000219">
    <property type="protein sequence ID" value="HHS30848.1"/>
    <property type="molecule type" value="Genomic_DNA"/>
</dbReference>
<sequence length="502" mass="56410">MSQKLPNIVLIVLDTVGAKHLSLYGYDRPTTPHLERIAGECSVYSRCFAPACWTMPSHASLFTGLYPSQHGAFESRFLLRDNLPHLVPTLKAQGYNTIGISTNALVSPASGLCQDFDEFHDLGCRDRSRILAGLQGSDPKENGNGNLSVCLQTALSSKNAMRRMLGYLWETGQAGEVLKTSLKIATREASKWLNPHPIDNATPYTKKTLALMGDILKRQASGGNPFFLFVNILQAHQNYCPPLRRRRFSNWHDRVTVSPQRFYFHRTSPDLSRLVATYGNLYDDEILYLDAVIGRLWTMFRSLSLFESTVVIITSDHGEHFGERGHYTHILSLYNELIWVPLIIRFPRSLARSGQDRRLVSLTDLYATILELVDSPLPRPQTSYSLLASPQRPLAISQCIYPEMWQRYLTSRQELGQSQGKSFSPPVFAVMTDGGLKLIEKRDGSLEVYDLKESFLEKQDISSTVAPEVMRGYVSLLETLKAETGFHEVTASMLAQADKKAA</sequence>
<dbReference type="Pfam" id="PF00884">
    <property type="entry name" value="Sulfatase"/>
    <property type="match status" value="1"/>
</dbReference>
<dbReference type="AlphaFoldDB" id="A0A7V6DQZ4"/>
<protein>
    <recommendedName>
        <fullName evidence="1">Sulfatase N-terminal domain-containing protein</fullName>
    </recommendedName>
</protein>
<name>A0A7V6DQZ4_9BACT</name>
<organism evidence="2">
    <name type="scientific">Desulfobacca acetoxidans</name>
    <dbReference type="NCBI Taxonomy" id="60893"/>
    <lineage>
        <taxon>Bacteria</taxon>
        <taxon>Pseudomonadati</taxon>
        <taxon>Thermodesulfobacteriota</taxon>
        <taxon>Desulfobaccia</taxon>
        <taxon>Desulfobaccales</taxon>
        <taxon>Desulfobaccaceae</taxon>
        <taxon>Desulfobacca</taxon>
    </lineage>
</organism>
<accession>A0A7V6DQZ4</accession>
<evidence type="ECO:0000313" key="2">
    <source>
        <dbReference type="EMBL" id="HHS30848.1"/>
    </source>
</evidence>
<dbReference type="Gene3D" id="3.40.720.10">
    <property type="entry name" value="Alkaline Phosphatase, subunit A"/>
    <property type="match status" value="1"/>
</dbReference>
<dbReference type="SUPFAM" id="SSF53649">
    <property type="entry name" value="Alkaline phosphatase-like"/>
    <property type="match status" value="1"/>
</dbReference>
<feature type="domain" description="Sulfatase N-terminal" evidence="1">
    <location>
        <begin position="6"/>
        <end position="374"/>
    </location>
</feature>
<gene>
    <name evidence="2" type="ORF">ENV52_14245</name>
</gene>
<comment type="caution">
    <text evidence="2">The sequence shown here is derived from an EMBL/GenBank/DDBJ whole genome shotgun (WGS) entry which is preliminary data.</text>
</comment>
<dbReference type="InterPro" id="IPR017850">
    <property type="entry name" value="Alkaline_phosphatase_core_sf"/>
</dbReference>